<keyword evidence="2" id="KW-1185">Reference proteome</keyword>
<dbReference type="EMBL" id="CM034392">
    <property type="protein sequence ID" value="KAJ0180678.1"/>
    <property type="molecule type" value="Genomic_DNA"/>
</dbReference>
<proteinExistence type="predicted"/>
<sequence>MEITKNNFSDCLDYIIKDLKGSSFVGFDAEFTAILSGDCFKHRLFDTCEDRYNNIKNEVGNMIMTQIGLTMFKYERELDTYVATGYTFHLCPQVFGDVDQSFIFQASTLRFLCRHNFDFNKFTYEGIPYLSKAEEKEIRQQIKDKALFNNLSRSLELYEEKLLQKHCSEVSKWLSTNDSETMYIEVTSPVLRFIIHNELRIRFPNILTTDSLGNSKKVLIYRDKYVEGANSAPMAILEDNLMNHLLGFSQVISLLEKYRKPLIGHNLFLDTVLLHNQFIGPLPNKYTSFKKNINTMFPSIFDTKYISHEMSRKLSFDEVWKTNALQDLYEFFSEGKCKKLQNGVNLIKLSTPFNVKQSYHEAGWDSFCSAYCFIRLGHWAACEIRGKYRPVGPTEKLAALAPYCNRVNVIRAAVPYMSFVENDPERHRPELLHVKSLKERVINVGKVATLLAGFGSIDIKPYGSRAALIAASSQITVDRILKNFRDSNEYRISMFNVYRHTRASQVVLWSGALITGSLMLYFIHKKVRITS</sequence>
<comment type="caution">
    <text evidence="1">The sequence shown here is derived from an EMBL/GenBank/DDBJ whole genome shotgun (WGS) entry which is preliminary data.</text>
</comment>
<organism evidence="1 2">
    <name type="scientific">Dendrolimus kikuchii</name>
    <dbReference type="NCBI Taxonomy" id="765133"/>
    <lineage>
        <taxon>Eukaryota</taxon>
        <taxon>Metazoa</taxon>
        <taxon>Ecdysozoa</taxon>
        <taxon>Arthropoda</taxon>
        <taxon>Hexapoda</taxon>
        <taxon>Insecta</taxon>
        <taxon>Pterygota</taxon>
        <taxon>Neoptera</taxon>
        <taxon>Endopterygota</taxon>
        <taxon>Lepidoptera</taxon>
        <taxon>Glossata</taxon>
        <taxon>Ditrysia</taxon>
        <taxon>Bombycoidea</taxon>
        <taxon>Lasiocampidae</taxon>
        <taxon>Dendrolimus</taxon>
    </lineage>
</organism>
<accession>A0ACC1D9T2</accession>
<evidence type="ECO:0000313" key="1">
    <source>
        <dbReference type="EMBL" id="KAJ0180678.1"/>
    </source>
</evidence>
<dbReference type="Proteomes" id="UP000824533">
    <property type="component" value="Linkage Group LG06"/>
</dbReference>
<name>A0ACC1D9T2_9NEOP</name>
<gene>
    <name evidence="1" type="ORF">K1T71_004082</name>
</gene>
<protein>
    <submittedName>
        <fullName evidence="1">Uncharacterized protein</fullName>
    </submittedName>
</protein>
<reference evidence="1 2" key="1">
    <citation type="journal article" date="2021" name="Front. Genet.">
        <title>Chromosome-Level Genome Assembly Reveals Significant Gene Expansion in the Toll and IMD Signaling Pathways of Dendrolimus kikuchii.</title>
        <authorList>
            <person name="Zhou J."/>
            <person name="Wu P."/>
            <person name="Xiong Z."/>
            <person name="Liu N."/>
            <person name="Zhao N."/>
            <person name="Ji M."/>
            <person name="Qiu Y."/>
            <person name="Yang B."/>
        </authorList>
    </citation>
    <scope>NUCLEOTIDE SEQUENCE [LARGE SCALE GENOMIC DNA]</scope>
    <source>
        <strain evidence="1">Ann1</strain>
    </source>
</reference>
<evidence type="ECO:0000313" key="2">
    <source>
        <dbReference type="Proteomes" id="UP000824533"/>
    </source>
</evidence>